<gene>
    <name evidence="1" type="ORF">K7432_011328</name>
</gene>
<protein>
    <submittedName>
        <fullName evidence="1">Uncharacterized protein</fullName>
    </submittedName>
</protein>
<accession>A0ABR2WMH4</accession>
<dbReference type="EMBL" id="JASJQH010000864">
    <property type="protein sequence ID" value="KAK9762693.1"/>
    <property type="molecule type" value="Genomic_DNA"/>
</dbReference>
<proteinExistence type="predicted"/>
<keyword evidence="2" id="KW-1185">Reference proteome</keyword>
<name>A0ABR2WMH4_9FUNG</name>
<feature type="non-terminal residue" evidence="1">
    <location>
        <position position="1"/>
    </location>
</feature>
<reference evidence="1 2" key="1">
    <citation type="submission" date="2023-04" db="EMBL/GenBank/DDBJ databases">
        <title>Genome of Basidiobolus ranarum AG-B5.</title>
        <authorList>
            <person name="Stajich J.E."/>
            <person name="Carter-House D."/>
            <person name="Gryganskyi A."/>
        </authorList>
    </citation>
    <scope>NUCLEOTIDE SEQUENCE [LARGE SCALE GENOMIC DNA]</scope>
    <source>
        <strain evidence="1 2">AG-B5</strain>
    </source>
</reference>
<comment type="caution">
    <text evidence="1">The sequence shown here is derived from an EMBL/GenBank/DDBJ whole genome shotgun (WGS) entry which is preliminary data.</text>
</comment>
<organism evidence="1 2">
    <name type="scientific">Basidiobolus ranarum</name>
    <dbReference type="NCBI Taxonomy" id="34480"/>
    <lineage>
        <taxon>Eukaryota</taxon>
        <taxon>Fungi</taxon>
        <taxon>Fungi incertae sedis</taxon>
        <taxon>Zoopagomycota</taxon>
        <taxon>Entomophthoromycotina</taxon>
        <taxon>Basidiobolomycetes</taxon>
        <taxon>Basidiobolales</taxon>
        <taxon>Basidiobolaceae</taxon>
        <taxon>Basidiobolus</taxon>
    </lineage>
</organism>
<dbReference type="Proteomes" id="UP001479436">
    <property type="component" value="Unassembled WGS sequence"/>
</dbReference>
<sequence length="209" mass="23389">ILAGLTAVLHITAAIHFPYSYPDGCVESCSLEAGRKCCSHYTQDVNSPYFVDSLACLCDPNNPGYEQFYTDIDDCMDNYSWRDEWTKWHFEAFTEGKICAWYNQKKATESKSKTPRANPTMSIKVTAVSHRSTTDLHKSTETIIASYKSTAVTTDSHKPTKASLTLTSLLRLLSNLTSLPQPLRVSLPEQRELNISRSMTPINVSITVP</sequence>
<evidence type="ECO:0000313" key="1">
    <source>
        <dbReference type="EMBL" id="KAK9762693.1"/>
    </source>
</evidence>
<evidence type="ECO:0000313" key="2">
    <source>
        <dbReference type="Proteomes" id="UP001479436"/>
    </source>
</evidence>